<keyword evidence="1" id="KW-0479">Metal-binding</keyword>
<dbReference type="Pfam" id="PF00226">
    <property type="entry name" value="DnaJ"/>
    <property type="match status" value="1"/>
</dbReference>
<evidence type="ECO:0000313" key="8">
    <source>
        <dbReference type="Proteomes" id="UP000463983"/>
    </source>
</evidence>
<name>A0A857NBG1_9BACT</name>
<organism evidence="7 8">
    <name type="scientific">Candidatus Chazhemtobacterium aquaticus</name>
    <dbReference type="NCBI Taxonomy" id="2715735"/>
    <lineage>
        <taxon>Bacteria</taxon>
        <taxon>Candidatus Chazhemtobacteraceae</taxon>
        <taxon>Candidatus Chazhemtobacterium</taxon>
    </lineage>
</organism>
<dbReference type="RefSeq" id="WP_161931648.1">
    <property type="nucleotide sequence ID" value="NZ_CP047901.1"/>
</dbReference>
<keyword evidence="5" id="KW-0143">Chaperone</keyword>
<dbReference type="GO" id="GO:0008270">
    <property type="term" value="F:zinc ion binding"/>
    <property type="evidence" value="ECO:0007669"/>
    <property type="project" value="UniProtKB-KW"/>
</dbReference>
<dbReference type="Pfam" id="PF01556">
    <property type="entry name" value="DnaJ_C"/>
    <property type="match status" value="1"/>
</dbReference>
<dbReference type="PROSITE" id="PS00636">
    <property type="entry name" value="DNAJ_1"/>
    <property type="match status" value="1"/>
</dbReference>
<dbReference type="InterPro" id="IPR036869">
    <property type="entry name" value="J_dom_sf"/>
</dbReference>
<keyword evidence="8" id="KW-1185">Reference proteome</keyword>
<dbReference type="FunFam" id="2.60.260.20:FF:000005">
    <property type="entry name" value="Chaperone protein dnaJ 1, mitochondrial"/>
    <property type="match status" value="1"/>
</dbReference>
<evidence type="ECO:0000256" key="2">
    <source>
        <dbReference type="ARBA" id="ARBA00022737"/>
    </source>
</evidence>
<keyword evidence="3" id="KW-0863">Zinc-finger</keyword>
<dbReference type="InterPro" id="IPR001623">
    <property type="entry name" value="DnaJ_domain"/>
</dbReference>
<dbReference type="PRINTS" id="PR00625">
    <property type="entry name" value="JDOMAIN"/>
</dbReference>
<evidence type="ECO:0000259" key="6">
    <source>
        <dbReference type="PROSITE" id="PS50076"/>
    </source>
</evidence>
<dbReference type="SMART" id="SM00271">
    <property type="entry name" value="DnaJ"/>
    <property type="match status" value="1"/>
</dbReference>
<keyword evidence="4" id="KW-0862">Zinc</keyword>
<evidence type="ECO:0000256" key="3">
    <source>
        <dbReference type="ARBA" id="ARBA00022771"/>
    </source>
</evidence>
<dbReference type="Gene3D" id="2.60.260.20">
    <property type="entry name" value="Urease metallochaperone UreE, N-terminal domain"/>
    <property type="match status" value="2"/>
</dbReference>
<dbReference type="InterPro" id="IPR008971">
    <property type="entry name" value="HSP40/DnaJ_pept-bd"/>
</dbReference>
<dbReference type="CDD" id="cd10747">
    <property type="entry name" value="DnaJ_C"/>
    <property type="match status" value="1"/>
</dbReference>
<dbReference type="EMBL" id="CP047901">
    <property type="protein sequence ID" value="QHO63262.1"/>
    <property type="molecule type" value="Genomic_DNA"/>
</dbReference>
<evidence type="ECO:0000313" key="7">
    <source>
        <dbReference type="EMBL" id="QHO63262.1"/>
    </source>
</evidence>
<feature type="domain" description="J" evidence="6">
    <location>
        <begin position="6"/>
        <end position="70"/>
    </location>
</feature>
<proteinExistence type="predicted"/>
<accession>A0A857NBG1</accession>
<dbReference type="PANTHER" id="PTHR43096">
    <property type="entry name" value="DNAJ HOMOLOG 1, MITOCHONDRIAL-RELATED"/>
    <property type="match status" value="1"/>
</dbReference>
<dbReference type="AlphaFoldDB" id="A0A857NBG1"/>
<sequence>MTIKRDPYDILGVSKNASGTEIKKAYRQKALEYHPDRNKAADAEDKFKEINEAYEILSDPQKKQAYDQFGHSAFDPSSGGPFSRSGQASGPYRYTYYTSGSPADFSFDFSDPFDIFETFFGSANPFRSGPQKPHYSIKVSFLDAALGAEKTILHQGKQYKIKVPAGASDGTRIRFSDFDVSFNVEPHHQFQRDGYDVFIDYPISLTTAVLGGQIQVPSLEGDHISLKIRPGTQPGSVIRLSGKGVKHLNSARHGDFYVKLRISIPKKLNRRQKILFQELAQTLK</sequence>
<dbReference type="CDD" id="cd06257">
    <property type="entry name" value="DnaJ"/>
    <property type="match status" value="1"/>
</dbReference>
<reference evidence="8" key="1">
    <citation type="journal article" date="2020" name="Microorganisms">
        <title>Complete Genome of a Member of a New Bacterial Lineage in the Microgenomates Group Reveals an Unusual Nucleotide Composition Disparity Between Two Strands of DNA and Limited Metabolic Potential.</title>
        <authorList>
            <person name="Kadnikov V.V."/>
            <person name="Mardanov A.V."/>
            <person name="Beletsky A.V."/>
            <person name="Karnachuk O.V."/>
            <person name="Ravin N.V."/>
        </authorList>
    </citation>
    <scope>NUCLEOTIDE SEQUENCE [LARGE SCALE GENOMIC DNA]</scope>
</reference>
<dbReference type="InterPro" id="IPR002939">
    <property type="entry name" value="DnaJ_C"/>
</dbReference>
<evidence type="ECO:0000256" key="4">
    <source>
        <dbReference type="ARBA" id="ARBA00022833"/>
    </source>
</evidence>
<evidence type="ECO:0000256" key="1">
    <source>
        <dbReference type="ARBA" id="ARBA00022723"/>
    </source>
</evidence>
<dbReference type="Gene3D" id="1.10.287.110">
    <property type="entry name" value="DnaJ domain"/>
    <property type="match status" value="1"/>
</dbReference>
<dbReference type="PROSITE" id="PS50076">
    <property type="entry name" value="DNAJ_2"/>
    <property type="match status" value="1"/>
</dbReference>
<evidence type="ECO:0000256" key="5">
    <source>
        <dbReference type="ARBA" id="ARBA00023186"/>
    </source>
</evidence>
<dbReference type="GO" id="GO:0051082">
    <property type="term" value="F:unfolded protein binding"/>
    <property type="evidence" value="ECO:0007669"/>
    <property type="project" value="InterPro"/>
</dbReference>
<protein>
    <submittedName>
        <fullName evidence="7">Chaperone protein DnaJ</fullName>
    </submittedName>
</protein>
<dbReference type="Proteomes" id="UP000463983">
    <property type="component" value="Chromosome"/>
</dbReference>
<dbReference type="SUPFAM" id="SSF46565">
    <property type="entry name" value="Chaperone J-domain"/>
    <property type="match status" value="1"/>
</dbReference>
<dbReference type="KEGG" id="caqa:MICH65_0281"/>
<dbReference type="SUPFAM" id="SSF49493">
    <property type="entry name" value="HSP40/DnaJ peptide-binding domain"/>
    <property type="match status" value="2"/>
</dbReference>
<dbReference type="PANTHER" id="PTHR43096:SF52">
    <property type="entry name" value="DNAJ HOMOLOG 1, MITOCHONDRIAL-RELATED"/>
    <property type="match status" value="1"/>
</dbReference>
<keyword evidence="2" id="KW-0677">Repeat</keyword>
<dbReference type="GO" id="GO:0042026">
    <property type="term" value="P:protein refolding"/>
    <property type="evidence" value="ECO:0007669"/>
    <property type="project" value="TreeGrafter"/>
</dbReference>
<gene>
    <name evidence="7" type="ORF">MICH65_0281</name>
</gene>
<dbReference type="GO" id="GO:0005737">
    <property type="term" value="C:cytoplasm"/>
    <property type="evidence" value="ECO:0007669"/>
    <property type="project" value="TreeGrafter"/>
</dbReference>
<dbReference type="InterPro" id="IPR018253">
    <property type="entry name" value="DnaJ_domain_CS"/>
</dbReference>